<dbReference type="Proteomes" id="UP001596028">
    <property type="component" value="Unassembled WGS sequence"/>
</dbReference>
<evidence type="ECO:0000256" key="4">
    <source>
        <dbReference type="ARBA" id="ARBA00022729"/>
    </source>
</evidence>
<dbReference type="PROSITE" id="PS51257">
    <property type="entry name" value="PROKAR_LIPOPROTEIN"/>
    <property type="match status" value="1"/>
</dbReference>
<comment type="similarity">
    <text evidence="2">Belongs to the bacterial solute-binding protein 8 family.</text>
</comment>
<evidence type="ECO:0000256" key="2">
    <source>
        <dbReference type="ARBA" id="ARBA00008814"/>
    </source>
</evidence>
<dbReference type="InterPro" id="IPR002491">
    <property type="entry name" value="ABC_transptr_periplasmic_BD"/>
</dbReference>
<evidence type="ECO:0000313" key="9">
    <source>
        <dbReference type="Proteomes" id="UP001596028"/>
    </source>
</evidence>
<evidence type="ECO:0000256" key="1">
    <source>
        <dbReference type="ARBA" id="ARBA00004196"/>
    </source>
</evidence>
<evidence type="ECO:0000259" key="7">
    <source>
        <dbReference type="PROSITE" id="PS50983"/>
    </source>
</evidence>
<keyword evidence="9" id="KW-1185">Reference proteome</keyword>
<dbReference type="SUPFAM" id="SSF53807">
    <property type="entry name" value="Helical backbone' metal receptor"/>
    <property type="match status" value="1"/>
</dbReference>
<dbReference type="RefSeq" id="WP_378098469.1">
    <property type="nucleotide sequence ID" value="NZ_JBHSEP010000012.1"/>
</dbReference>
<name>A0ABV9FF81_9BACL</name>
<feature type="compositionally biased region" description="Low complexity" evidence="5">
    <location>
        <begin position="48"/>
        <end position="61"/>
    </location>
</feature>
<comment type="caution">
    <text evidence="8">The sequence shown here is derived from an EMBL/GenBank/DDBJ whole genome shotgun (WGS) entry which is preliminary data.</text>
</comment>
<dbReference type="Pfam" id="PF01497">
    <property type="entry name" value="Peripla_BP_2"/>
    <property type="match status" value="1"/>
</dbReference>
<evidence type="ECO:0000256" key="3">
    <source>
        <dbReference type="ARBA" id="ARBA00022448"/>
    </source>
</evidence>
<evidence type="ECO:0000313" key="8">
    <source>
        <dbReference type="EMBL" id="MFC4599863.1"/>
    </source>
</evidence>
<keyword evidence="4 6" id="KW-0732">Signal</keyword>
<comment type="subcellular location">
    <subcellularLocation>
        <location evidence="1">Cell envelope</location>
    </subcellularLocation>
</comment>
<dbReference type="PANTHER" id="PTHR30532:SF26">
    <property type="entry name" value="IRON(3+)-HYDROXAMATE-BINDING PROTEIN FHUD"/>
    <property type="match status" value="1"/>
</dbReference>
<organism evidence="8 9">
    <name type="scientific">Cohnella hongkongensis</name>
    <dbReference type="NCBI Taxonomy" id="178337"/>
    <lineage>
        <taxon>Bacteria</taxon>
        <taxon>Bacillati</taxon>
        <taxon>Bacillota</taxon>
        <taxon>Bacilli</taxon>
        <taxon>Bacillales</taxon>
        <taxon>Paenibacillaceae</taxon>
        <taxon>Cohnella</taxon>
    </lineage>
</organism>
<dbReference type="PANTHER" id="PTHR30532">
    <property type="entry name" value="IRON III DICITRATE-BINDING PERIPLASMIC PROTEIN"/>
    <property type="match status" value="1"/>
</dbReference>
<proteinExistence type="inferred from homology"/>
<evidence type="ECO:0000256" key="5">
    <source>
        <dbReference type="SAM" id="MobiDB-lite"/>
    </source>
</evidence>
<protein>
    <submittedName>
        <fullName evidence="8">ABC transporter substrate-binding protein</fullName>
    </submittedName>
</protein>
<feature type="signal peptide" evidence="6">
    <location>
        <begin position="1"/>
        <end position="29"/>
    </location>
</feature>
<feature type="chain" id="PRO_5046163536" evidence="6">
    <location>
        <begin position="30"/>
        <end position="341"/>
    </location>
</feature>
<feature type="domain" description="Fe/B12 periplasmic-binding" evidence="7">
    <location>
        <begin position="83"/>
        <end position="341"/>
    </location>
</feature>
<evidence type="ECO:0000256" key="6">
    <source>
        <dbReference type="SAM" id="SignalP"/>
    </source>
</evidence>
<dbReference type="InterPro" id="IPR051313">
    <property type="entry name" value="Bact_iron-sidero_bind"/>
</dbReference>
<gene>
    <name evidence="8" type="ORF">ACFO3S_16535</name>
</gene>
<sequence>MRFAGWKSYFTGMTVIVLLLLVAACGNGADPANSASGGASPGLAEQTPESGGEAAPSAPEAEAGLRTFTAANGTVEVPERPERIVALAPNYAGYLLALGVTPVGVPNFTLGNPYLTDKLKQAVDLGENAPTEPSIEQVLELKPDLIVAIHVLKNLELLEKVAPIVTFESTMNNRELLLALGTLTRREDEAKAWLQGWDEQIAALKPEIEAAVQGRTVSVMYPSAKGIYLFRQGYGRGTEILYGDFGLSMPEKAAQSFEEGKGFFLASLESLPELAGDIIFSAPWLGDSAGADTVYDSPIWKNLPAVKSGYAYQVDYDIFTFSDPFSWQGQLDIIADKLLNR</sequence>
<reference evidence="9" key="1">
    <citation type="journal article" date="2019" name="Int. J. Syst. Evol. Microbiol.">
        <title>The Global Catalogue of Microorganisms (GCM) 10K type strain sequencing project: providing services to taxonomists for standard genome sequencing and annotation.</title>
        <authorList>
            <consortium name="The Broad Institute Genomics Platform"/>
            <consortium name="The Broad Institute Genome Sequencing Center for Infectious Disease"/>
            <person name="Wu L."/>
            <person name="Ma J."/>
        </authorList>
    </citation>
    <scope>NUCLEOTIDE SEQUENCE [LARGE SCALE GENOMIC DNA]</scope>
    <source>
        <strain evidence="9">CCUG 49571</strain>
    </source>
</reference>
<keyword evidence="3" id="KW-0813">Transport</keyword>
<dbReference type="Gene3D" id="3.40.50.1980">
    <property type="entry name" value="Nitrogenase molybdenum iron protein domain"/>
    <property type="match status" value="2"/>
</dbReference>
<dbReference type="EMBL" id="JBHSEP010000012">
    <property type="protein sequence ID" value="MFC4599863.1"/>
    <property type="molecule type" value="Genomic_DNA"/>
</dbReference>
<accession>A0ABV9FF81</accession>
<feature type="region of interest" description="Disordered" evidence="5">
    <location>
        <begin position="33"/>
        <end position="61"/>
    </location>
</feature>
<dbReference type="PROSITE" id="PS50983">
    <property type="entry name" value="FE_B12_PBP"/>
    <property type="match status" value="1"/>
</dbReference>